<organism evidence="1">
    <name type="scientific">termite gut metagenome</name>
    <dbReference type="NCBI Taxonomy" id="433724"/>
    <lineage>
        <taxon>unclassified sequences</taxon>
        <taxon>metagenomes</taxon>
        <taxon>organismal metagenomes</taxon>
    </lineage>
</organism>
<comment type="caution">
    <text evidence="1">The sequence shown here is derived from an EMBL/GenBank/DDBJ whole genome shotgun (WGS) entry which is preliminary data.</text>
</comment>
<evidence type="ECO:0000313" key="1">
    <source>
        <dbReference type="EMBL" id="KAA6344054.1"/>
    </source>
</evidence>
<dbReference type="AlphaFoldDB" id="A0A5J4SD16"/>
<sequence>MKCYIEKKNKVILSAIIEFIINENKANNTDIDDTITVVETDIKEVLNELDIKDFSFEYVKGLRNSLTFHNFKIMYKDKKILKVAIDKSDI</sequence>
<dbReference type="EMBL" id="SNRY01000238">
    <property type="protein sequence ID" value="KAA6344054.1"/>
    <property type="molecule type" value="Genomic_DNA"/>
</dbReference>
<protein>
    <submittedName>
        <fullName evidence="1">Uncharacterized protein</fullName>
    </submittedName>
</protein>
<accession>A0A5J4SD16</accession>
<gene>
    <name evidence="1" type="ORF">EZS27_008311</name>
</gene>
<name>A0A5J4SD16_9ZZZZ</name>
<reference evidence="1" key="1">
    <citation type="submission" date="2019-03" db="EMBL/GenBank/DDBJ databases">
        <title>Single cell metagenomics reveals metabolic interactions within the superorganism composed of flagellate Streblomastix strix and complex community of Bacteroidetes bacteria on its surface.</title>
        <authorList>
            <person name="Treitli S.C."/>
            <person name="Kolisko M."/>
            <person name="Husnik F."/>
            <person name="Keeling P."/>
            <person name="Hampl V."/>
        </authorList>
    </citation>
    <scope>NUCLEOTIDE SEQUENCE</scope>
    <source>
        <strain evidence="1">STM</strain>
    </source>
</reference>
<proteinExistence type="predicted"/>